<accession>A0ABU1TMM7</accession>
<protein>
    <submittedName>
        <fullName evidence="3">Sensor histidine kinase YesM</fullName>
    </submittedName>
</protein>
<dbReference type="EMBL" id="JAVDVI010000004">
    <property type="protein sequence ID" value="MDR6967217.1"/>
    <property type="molecule type" value="Genomic_DNA"/>
</dbReference>
<dbReference type="PANTHER" id="PTHR34220:SF7">
    <property type="entry name" value="SENSOR HISTIDINE KINASE YPDA"/>
    <property type="match status" value="1"/>
</dbReference>
<dbReference type="InterPro" id="IPR010559">
    <property type="entry name" value="Sig_transdc_His_kin_internal"/>
</dbReference>
<keyword evidence="3" id="KW-0418">Kinase</keyword>
<name>A0ABU1TMM7_9FLAO</name>
<dbReference type="Pfam" id="PF06580">
    <property type="entry name" value="His_kinase"/>
    <property type="match status" value="1"/>
</dbReference>
<keyword evidence="1" id="KW-1133">Transmembrane helix</keyword>
<gene>
    <name evidence="3" type="ORF">J2X31_001224</name>
</gene>
<sequence>MFFHILIWMLFISSPLAISNGNFKVDYIYFFKSIALVALFYINYFLLVPHFLLKRQTLLYIIIIFAIILGVGFLITVFEPSHIPRFVDFPDKGRIEFMKKHDNDIRFRMFPNTAVITLHLLVSAVLRIYLEWDESKKRQIESETEKKTSELNFLKAQLNPHFFFNSLNTIFSLSIKKSEKTPVAILNLSDLMRYMLYETNKDKVKLQEEITYIENYIELQKLRLASNNKIIFEVEGTTKNIFVPPLLFISFIENAFKYGVNPAKQNEIIVKFHIKENDIKLLVVNDIYTELRNEDSSGLGIENTVKRINLYFPNRNSLNLYEKDNKFYVELKLDLNEN</sequence>
<keyword evidence="1" id="KW-0472">Membrane</keyword>
<dbReference type="Proteomes" id="UP001255185">
    <property type="component" value="Unassembled WGS sequence"/>
</dbReference>
<dbReference type="GO" id="GO:0016301">
    <property type="term" value="F:kinase activity"/>
    <property type="evidence" value="ECO:0007669"/>
    <property type="project" value="UniProtKB-KW"/>
</dbReference>
<evidence type="ECO:0000313" key="3">
    <source>
        <dbReference type="EMBL" id="MDR6967217.1"/>
    </source>
</evidence>
<comment type="caution">
    <text evidence="3">The sequence shown here is derived from an EMBL/GenBank/DDBJ whole genome shotgun (WGS) entry which is preliminary data.</text>
</comment>
<dbReference type="PANTHER" id="PTHR34220">
    <property type="entry name" value="SENSOR HISTIDINE KINASE YPDA"/>
    <property type="match status" value="1"/>
</dbReference>
<feature type="domain" description="Signal transduction histidine kinase internal region" evidence="2">
    <location>
        <begin position="149"/>
        <end position="225"/>
    </location>
</feature>
<feature type="transmembrane region" description="Helical" evidence="1">
    <location>
        <begin position="58"/>
        <end position="78"/>
    </location>
</feature>
<keyword evidence="4" id="KW-1185">Reference proteome</keyword>
<reference evidence="3 4" key="1">
    <citation type="submission" date="2023-07" db="EMBL/GenBank/DDBJ databases">
        <title>Sorghum-associated microbial communities from plants grown in Nebraska, USA.</title>
        <authorList>
            <person name="Schachtman D."/>
        </authorList>
    </citation>
    <scope>NUCLEOTIDE SEQUENCE [LARGE SCALE GENOMIC DNA]</scope>
    <source>
        <strain evidence="3 4">3773</strain>
    </source>
</reference>
<evidence type="ECO:0000259" key="2">
    <source>
        <dbReference type="Pfam" id="PF06580"/>
    </source>
</evidence>
<feature type="transmembrane region" description="Helical" evidence="1">
    <location>
        <begin position="109"/>
        <end position="130"/>
    </location>
</feature>
<feature type="transmembrane region" description="Helical" evidence="1">
    <location>
        <begin position="27"/>
        <end position="46"/>
    </location>
</feature>
<dbReference type="RefSeq" id="WP_310025239.1">
    <property type="nucleotide sequence ID" value="NZ_JAVDVI010000004.1"/>
</dbReference>
<dbReference type="InterPro" id="IPR050640">
    <property type="entry name" value="Bact_2-comp_sensor_kinase"/>
</dbReference>
<organism evidence="3 4">
    <name type="scientific">Flavobacterium arsenatis</name>
    <dbReference type="NCBI Taxonomy" id="1484332"/>
    <lineage>
        <taxon>Bacteria</taxon>
        <taxon>Pseudomonadati</taxon>
        <taxon>Bacteroidota</taxon>
        <taxon>Flavobacteriia</taxon>
        <taxon>Flavobacteriales</taxon>
        <taxon>Flavobacteriaceae</taxon>
        <taxon>Flavobacterium</taxon>
    </lineage>
</organism>
<evidence type="ECO:0000256" key="1">
    <source>
        <dbReference type="SAM" id="Phobius"/>
    </source>
</evidence>
<keyword evidence="1" id="KW-0812">Transmembrane</keyword>
<evidence type="ECO:0000313" key="4">
    <source>
        <dbReference type="Proteomes" id="UP001255185"/>
    </source>
</evidence>
<proteinExistence type="predicted"/>
<keyword evidence="3" id="KW-0808">Transferase</keyword>